<gene>
    <name evidence="1" type="ORF">E5357_12625</name>
</gene>
<evidence type="ECO:0000313" key="1">
    <source>
        <dbReference type="EMBL" id="TGX97408.1"/>
    </source>
</evidence>
<comment type="caution">
    <text evidence="1">The sequence shown here is derived from an EMBL/GenBank/DDBJ whole genome shotgun (WGS) entry which is preliminary data.</text>
</comment>
<accession>A0AC61QWZ5</accession>
<dbReference type="EMBL" id="SRZB01000032">
    <property type="protein sequence ID" value="TGX97408.1"/>
    <property type="molecule type" value="Genomic_DNA"/>
</dbReference>
<evidence type="ECO:0000313" key="2">
    <source>
        <dbReference type="Proteomes" id="UP000307720"/>
    </source>
</evidence>
<organism evidence="1 2">
    <name type="scientific">Hominisplanchenecus murintestinalis</name>
    <dbReference type="NCBI Taxonomy" id="2941517"/>
    <lineage>
        <taxon>Bacteria</taxon>
        <taxon>Bacillati</taxon>
        <taxon>Bacillota</taxon>
        <taxon>Clostridia</taxon>
        <taxon>Lachnospirales</taxon>
        <taxon>Lachnospiraceae</taxon>
        <taxon>Hominisplanchenecus</taxon>
    </lineage>
</organism>
<dbReference type="Proteomes" id="UP000307720">
    <property type="component" value="Unassembled WGS sequence"/>
</dbReference>
<reference evidence="1" key="1">
    <citation type="submission" date="2019-04" db="EMBL/GenBank/DDBJ databases">
        <title>Microbes associate with the intestines of laboratory mice.</title>
        <authorList>
            <person name="Navarre W."/>
            <person name="Wong E."/>
            <person name="Huang K."/>
            <person name="Tropini C."/>
            <person name="Ng K."/>
            <person name="Yu B."/>
        </authorList>
    </citation>
    <scope>NUCLEOTIDE SEQUENCE</scope>
    <source>
        <strain evidence="1">NM72_1-8</strain>
    </source>
</reference>
<sequence>MKSEKSWGRSDMSSSSEITYCLIFDTNALFQAYEKKADFTTFSFNATFEHVVGMIEQLDIYEYVTIAIPSVVWSEMEKQIIEKHDELLITYKSTISKKQFPEYSIQENPTINYPEYIKIKIEEYKKEISGRGNSVIEIPIASNNRFESIVNRAFSKLPPFEGKDKKSDKGFKDALLWESVLEFALKHHNSKIIYYSKDNAFGEFLLKEFAENVSASSLFICKNENEVKVQLEAWAKEIDKYSYQPIEDYDENKEIVDWLNSGDFSVQIIERDFGLVEKGRLITSTTAHLISIDNIESLNSDENSIEYYIEAALQFIYELKDGGKTQDTINVGINVKMLDDATYSVEDAYRTDEDETESES</sequence>
<keyword evidence="2" id="KW-1185">Reference proteome</keyword>
<protein>
    <submittedName>
        <fullName evidence="1">Uncharacterized protein</fullName>
    </submittedName>
</protein>
<name>A0AC61QWZ5_9FIRM</name>
<proteinExistence type="predicted"/>